<keyword evidence="3" id="KW-1185">Reference proteome</keyword>
<dbReference type="RefSeq" id="WP_099788652.1">
    <property type="nucleotide sequence ID" value="NZ_JBHLYV010000032.1"/>
</dbReference>
<dbReference type="InterPro" id="IPR050471">
    <property type="entry name" value="AB_hydrolase"/>
</dbReference>
<feature type="domain" description="AB hydrolase-1" evidence="1">
    <location>
        <begin position="23"/>
        <end position="275"/>
    </location>
</feature>
<dbReference type="Pfam" id="PF00561">
    <property type="entry name" value="Abhydrolase_1"/>
    <property type="match status" value="1"/>
</dbReference>
<sequence length="308" mass="33121">MPNLTANGISIAYETAGDPKGIPLLLMMGLGMQLTAWPDDFVDGLVELGYYVIRFDHRDCGLSTKFDTDGTPKLALAWLLSRLRLPVRSRYRLDDMAADALGVLNALGVARAHIVGVSMGGMIGQVLTARHPGRVRTLASIMSTSGRRGLPGPTPAARAALTRRPPDTTDLEQLAAHGAAIFRAIGSPAYPTPEKLLRQRVAAAMRRNVCPAGLARQMLAIIASGDRVALLKQIERPTLVIHGAADPLVPLACGVDTARLVPDARLEVIEGMGHDLPPQLIERLLALIDQHARGKMAPDNLPRLFEKQ</sequence>
<dbReference type="GO" id="GO:0004806">
    <property type="term" value="F:triacylglycerol lipase activity"/>
    <property type="evidence" value="ECO:0007669"/>
    <property type="project" value="TreeGrafter"/>
</dbReference>
<dbReference type="InterPro" id="IPR000073">
    <property type="entry name" value="AB_hydrolase_1"/>
</dbReference>
<dbReference type="PANTHER" id="PTHR43433:SF5">
    <property type="entry name" value="AB HYDROLASE-1 DOMAIN-CONTAINING PROTEIN"/>
    <property type="match status" value="1"/>
</dbReference>
<evidence type="ECO:0000313" key="2">
    <source>
        <dbReference type="EMBL" id="PIL45150.1"/>
    </source>
</evidence>
<organism evidence="2 3">
    <name type="scientific">Massilia eurypsychrophila</name>
    <dbReference type="NCBI Taxonomy" id="1485217"/>
    <lineage>
        <taxon>Bacteria</taxon>
        <taxon>Pseudomonadati</taxon>
        <taxon>Pseudomonadota</taxon>
        <taxon>Betaproteobacteria</taxon>
        <taxon>Burkholderiales</taxon>
        <taxon>Oxalobacteraceae</taxon>
        <taxon>Telluria group</taxon>
        <taxon>Massilia</taxon>
    </lineage>
</organism>
<keyword evidence="2" id="KW-0378">Hydrolase</keyword>
<protein>
    <submittedName>
        <fullName evidence="2">Alpha/beta hydrolase</fullName>
    </submittedName>
</protein>
<dbReference type="GO" id="GO:0046503">
    <property type="term" value="P:glycerolipid catabolic process"/>
    <property type="evidence" value="ECO:0007669"/>
    <property type="project" value="TreeGrafter"/>
</dbReference>
<dbReference type="OrthoDB" id="9798888at2"/>
<name>A0A2G8TGH2_9BURK</name>
<dbReference type="PRINTS" id="PR00111">
    <property type="entry name" value="ABHYDROLASE"/>
</dbReference>
<dbReference type="Proteomes" id="UP000230390">
    <property type="component" value="Unassembled WGS sequence"/>
</dbReference>
<dbReference type="SUPFAM" id="SSF53474">
    <property type="entry name" value="alpha/beta-Hydrolases"/>
    <property type="match status" value="1"/>
</dbReference>
<gene>
    <name evidence="2" type="ORF">CR105_11625</name>
</gene>
<reference evidence="2 3" key="1">
    <citation type="submission" date="2017-10" db="EMBL/GenBank/DDBJ databases">
        <title>Massilia psychrophilum sp. nov., a novel purple-pigmented bacterium isolated from Tianshan glacier, Xinjiang Municipality, China.</title>
        <authorList>
            <person name="Wang H."/>
        </authorList>
    </citation>
    <scope>NUCLEOTIDE SEQUENCE [LARGE SCALE GENOMIC DNA]</scope>
    <source>
        <strain evidence="2 3">JCM 30074</strain>
    </source>
</reference>
<evidence type="ECO:0000313" key="3">
    <source>
        <dbReference type="Proteomes" id="UP000230390"/>
    </source>
</evidence>
<evidence type="ECO:0000259" key="1">
    <source>
        <dbReference type="Pfam" id="PF00561"/>
    </source>
</evidence>
<accession>A0A2G8TGH2</accession>
<dbReference type="Gene3D" id="3.40.50.1820">
    <property type="entry name" value="alpha/beta hydrolase"/>
    <property type="match status" value="1"/>
</dbReference>
<dbReference type="EMBL" id="PDOC01000005">
    <property type="protein sequence ID" value="PIL45150.1"/>
    <property type="molecule type" value="Genomic_DNA"/>
</dbReference>
<comment type="caution">
    <text evidence="2">The sequence shown here is derived from an EMBL/GenBank/DDBJ whole genome shotgun (WGS) entry which is preliminary data.</text>
</comment>
<dbReference type="AlphaFoldDB" id="A0A2G8TGH2"/>
<dbReference type="PANTHER" id="PTHR43433">
    <property type="entry name" value="HYDROLASE, ALPHA/BETA FOLD FAMILY PROTEIN"/>
    <property type="match status" value="1"/>
</dbReference>
<dbReference type="InterPro" id="IPR029058">
    <property type="entry name" value="AB_hydrolase_fold"/>
</dbReference>
<proteinExistence type="predicted"/>